<comment type="caution">
    <text evidence="1">The sequence shown here is derived from an EMBL/GenBank/DDBJ whole genome shotgun (WGS) entry which is preliminary data.</text>
</comment>
<name>A0ABR4I2G4_9EURO</name>
<protein>
    <submittedName>
        <fullName evidence="1">Uncharacterized protein</fullName>
    </submittedName>
</protein>
<dbReference type="Proteomes" id="UP001610335">
    <property type="component" value="Unassembled WGS sequence"/>
</dbReference>
<evidence type="ECO:0000313" key="2">
    <source>
        <dbReference type="Proteomes" id="UP001610335"/>
    </source>
</evidence>
<accession>A0ABR4I2G4</accession>
<gene>
    <name evidence="1" type="ORF">BDW59DRAFT_181098</name>
</gene>
<reference evidence="1 2" key="1">
    <citation type="submission" date="2024-07" db="EMBL/GenBank/DDBJ databases">
        <title>Section-level genome sequencing and comparative genomics of Aspergillus sections Usti and Cavernicolus.</title>
        <authorList>
            <consortium name="Lawrence Berkeley National Laboratory"/>
            <person name="Nybo J.L."/>
            <person name="Vesth T.C."/>
            <person name="Theobald S."/>
            <person name="Frisvad J.C."/>
            <person name="Larsen T.O."/>
            <person name="Kjaerboelling I."/>
            <person name="Rothschild-Mancinelli K."/>
            <person name="Lyhne E.K."/>
            <person name="Kogle M.E."/>
            <person name="Barry K."/>
            <person name="Clum A."/>
            <person name="Na H."/>
            <person name="Ledsgaard L."/>
            <person name="Lin J."/>
            <person name="Lipzen A."/>
            <person name="Kuo A."/>
            <person name="Riley R."/>
            <person name="Mondo S."/>
            <person name="LaButti K."/>
            <person name="Haridas S."/>
            <person name="Pangalinan J."/>
            <person name="Salamov A.A."/>
            <person name="Simmons B.A."/>
            <person name="Magnuson J.K."/>
            <person name="Chen J."/>
            <person name="Drula E."/>
            <person name="Henrissat B."/>
            <person name="Wiebenga A."/>
            <person name="Lubbers R.J."/>
            <person name="Gomes A.C."/>
            <person name="Makela M.R."/>
            <person name="Stajich J."/>
            <person name="Grigoriev I.V."/>
            <person name="Mortensen U.H."/>
            <person name="De vries R.P."/>
            <person name="Baker S.E."/>
            <person name="Andersen M.R."/>
        </authorList>
    </citation>
    <scope>NUCLEOTIDE SEQUENCE [LARGE SCALE GENOMIC DNA]</scope>
    <source>
        <strain evidence="1 2">CBS 600.67</strain>
    </source>
</reference>
<evidence type="ECO:0000313" key="1">
    <source>
        <dbReference type="EMBL" id="KAL2821801.1"/>
    </source>
</evidence>
<keyword evidence="2" id="KW-1185">Reference proteome</keyword>
<organism evidence="1 2">
    <name type="scientific">Aspergillus cavernicola</name>
    <dbReference type="NCBI Taxonomy" id="176166"/>
    <lineage>
        <taxon>Eukaryota</taxon>
        <taxon>Fungi</taxon>
        <taxon>Dikarya</taxon>
        <taxon>Ascomycota</taxon>
        <taxon>Pezizomycotina</taxon>
        <taxon>Eurotiomycetes</taxon>
        <taxon>Eurotiomycetidae</taxon>
        <taxon>Eurotiales</taxon>
        <taxon>Aspergillaceae</taxon>
        <taxon>Aspergillus</taxon>
        <taxon>Aspergillus subgen. Nidulantes</taxon>
    </lineage>
</organism>
<sequence>MVDWQGYLPEWGQLPVEQYLIRSWDPASPKTAPAQRARLIQQFLQLDQLDSDWDPALFGSEPSRQPSRVPTPEEVATILRPWRSDTIRRKAWRIWCEQYNRGNPVLLRTWYDPADDERVKRWATLSKEYASDAPWAILDDSALFSFCSEWQLVYNILPEIAVPQTTYSWSINWDIDDFYPDFKDGLKDVQKDNPSWREDLDVLVKDNAAALDMLHYVSTGYIMVADNEAFETDHLLLAYLDTKGRVTMQGRIYIEGERLSQVSGDRTMAVPPVEVFEEGTLGEKYVVAARNELDRELYRWTREDLEDDPLLDDHNT</sequence>
<dbReference type="EMBL" id="JBFXLS010000061">
    <property type="protein sequence ID" value="KAL2821801.1"/>
    <property type="molecule type" value="Genomic_DNA"/>
</dbReference>
<proteinExistence type="predicted"/>